<dbReference type="InterPro" id="IPR017853">
    <property type="entry name" value="GH"/>
</dbReference>
<accession>A0A7X9P367</accession>
<dbReference type="InterPro" id="IPR029455">
    <property type="entry name" value="GHL15"/>
</dbReference>
<reference evidence="2 3" key="1">
    <citation type="submission" date="2020-04" db="EMBL/GenBank/DDBJ databases">
        <title>Flammeovirga sp. SR4, a novel species isolated from seawater.</title>
        <authorList>
            <person name="Wang X."/>
        </authorList>
    </citation>
    <scope>NUCLEOTIDE SEQUENCE [LARGE SCALE GENOMIC DNA]</scope>
    <source>
        <strain evidence="2 3">ATCC 23126</strain>
    </source>
</reference>
<comment type="caution">
    <text evidence="2">The sequence shown here is derived from an EMBL/GenBank/DDBJ whole genome shotgun (WGS) entry which is preliminary data.</text>
</comment>
<dbReference type="Proteomes" id="UP000576082">
    <property type="component" value="Unassembled WGS sequence"/>
</dbReference>
<keyword evidence="1" id="KW-0732">Signal</keyword>
<dbReference type="AlphaFoldDB" id="A0A7X9P367"/>
<gene>
    <name evidence="2" type="ORF">HHU12_12185</name>
</gene>
<dbReference type="InterPro" id="IPR013785">
    <property type="entry name" value="Aldolase_TIM"/>
</dbReference>
<protein>
    <submittedName>
        <fullName evidence="2">Uncharacterized protein</fullName>
    </submittedName>
</protein>
<organism evidence="2 3">
    <name type="scientific">Flammeovirga aprica JL-4</name>
    <dbReference type="NCBI Taxonomy" id="694437"/>
    <lineage>
        <taxon>Bacteria</taxon>
        <taxon>Pseudomonadati</taxon>
        <taxon>Bacteroidota</taxon>
        <taxon>Cytophagia</taxon>
        <taxon>Cytophagales</taxon>
        <taxon>Flammeovirgaceae</taxon>
        <taxon>Flammeovirga</taxon>
    </lineage>
</organism>
<feature type="signal peptide" evidence="1">
    <location>
        <begin position="1"/>
        <end position="19"/>
    </location>
</feature>
<dbReference type="RefSeq" id="WP_169657020.1">
    <property type="nucleotide sequence ID" value="NZ_JABANE010000028.1"/>
</dbReference>
<sequence length="387" mass="45399">MKQLLLFLFCSFLTLSLSAENPPVKKAKPPRVMKHDWSRIPMFFHFGKPKDTLTEQEAEFVAQRTDIIALEKMHGYYKLKSTEKGTYLDAEKLKKYNKDAKVIFYWNTFLNYSFYDANATYDQHPEWWLRGLDGELDYKPHTKHLKRYDLSNEEVRKWWVSVAVEAMKNDCDGVFMDAFIQIISPANKKLWGEEKFNAIQDGLFSILEETREALGKDNIMICNGIRSLRGTTKGMEFVKYTDAVMIEHFGHFHSGSKEMLLADIKAVQEIGKQKKMALVKGWPNFSWIDKDVMKESFEHKKALAIEHLPFSLACFLMGANDYSYFSYSWGYEFKHGFQLQYDLLEKDTGKPLNEFTQKGWVLTREFEKVKVTVDLENRTSNFSWKQQ</sequence>
<dbReference type="EMBL" id="JABANE010000028">
    <property type="protein sequence ID" value="NME68721.1"/>
    <property type="molecule type" value="Genomic_DNA"/>
</dbReference>
<evidence type="ECO:0000313" key="2">
    <source>
        <dbReference type="EMBL" id="NME68721.1"/>
    </source>
</evidence>
<keyword evidence="3" id="KW-1185">Reference proteome</keyword>
<feature type="chain" id="PRO_5031386650" evidence="1">
    <location>
        <begin position="20"/>
        <end position="387"/>
    </location>
</feature>
<dbReference type="Gene3D" id="3.20.20.70">
    <property type="entry name" value="Aldolase class I"/>
    <property type="match status" value="1"/>
</dbReference>
<dbReference type="Pfam" id="PF14885">
    <property type="entry name" value="GHL15"/>
    <property type="match status" value="1"/>
</dbReference>
<proteinExistence type="predicted"/>
<evidence type="ECO:0000313" key="3">
    <source>
        <dbReference type="Proteomes" id="UP000576082"/>
    </source>
</evidence>
<evidence type="ECO:0000256" key="1">
    <source>
        <dbReference type="SAM" id="SignalP"/>
    </source>
</evidence>
<name>A0A7X9P367_9BACT</name>
<dbReference type="SUPFAM" id="SSF51445">
    <property type="entry name" value="(Trans)glycosidases"/>
    <property type="match status" value="1"/>
</dbReference>